<dbReference type="Pfam" id="PF08327">
    <property type="entry name" value="AHSA1"/>
    <property type="match status" value="1"/>
</dbReference>
<reference evidence="3" key="1">
    <citation type="submission" date="2021-03" db="EMBL/GenBank/DDBJ databases">
        <title>Whole genome shotgun sequence of Actinoplanes auranticolor NBRC 12245.</title>
        <authorList>
            <person name="Komaki H."/>
            <person name="Tamura T."/>
        </authorList>
    </citation>
    <scope>NUCLEOTIDE SEQUENCE</scope>
    <source>
        <strain evidence="3">NBRC 12245</strain>
    </source>
</reference>
<proteinExistence type="inferred from homology"/>
<protein>
    <submittedName>
        <fullName evidence="3">Transcriptional regulator</fullName>
    </submittedName>
</protein>
<dbReference type="Gene3D" id="3.30.530.20">
    <property type="match status" value="1"/>
</dbReference>
<comment type="caution">
    <text evidence="3">The sequence shown here is derived from an EMBL/GenBank/DDBJ whole genome shotgun (WGS) entry which is preliminary data.</text>
</comment>
<dbReference type="AlphaFoldDB" id="A0A919SDP2"/>
<keyword evidence="4" id="KW-1185">Reference proteome</keyword>
<dbReference type="EMBL" id="BOQL01000028">
    <property type="protein sequence ID" value="GIM69845.1"/>
    <property type="molecule type" value="Genomic_DNA"/>
</dbReference>
<name>A0A919SDP2_9ACTN</name>
<dbReference type="RefSeq" id="WP_212989812.1">
    <property type="nucleotide sequence ID" value="NZ_BAABEA010000039.1"/>
</dbReference>
<comment type="similarity">
    <text evidence="1">Belongs to the AHA1 family.</text>
</comment>
<evidence type="ECO:0000259" key="2">
    <source>
        <dbReference type="Pfam" id="PF08327"/>
    </source>
</evidence>
<evidence type="ECO:0000256" key="1">
    <source>
        <dbReference type="ARBA" id="ARBA00006817"/>
    </source>
</evidence>
<evidence type="ECO:0000313" key="4">
    <source>
        <dbReference type="Proteomes" id="UP000681340"/>
    </source>
</evidence>
<dbReference type="InterPro" id="IPR023393">
    <property type="entry name" value="START-like_dom_sf"/>
</dbReference>
<feature type="domain" description="Activator of Hsp90 ATPase homologue 1/2-like C-terminal" evidence="2">
    <location>
        <begin position="18"/>
        <end position="167"/>
    </location>
</feature>
<gene>
    <name evidence="3" type="ORF">Aau02nite_38160</name>
</gene>
<dbReference type="SUPFAM" id="SSF55961">
    <property type="entry name" value="Bet v1-like"/>
    <property type="match status" value="1"/>
</dbReference>
<dbReference type="InterPro" id="IPR013538">
    <property type="entry name" value="ASHA1/2-like_C"/>
</dbReference>
<evidence type="ECO:0000313" key="3">
    <source>
        <dbReference type="EMBL" id="GIM69845.1"/>
    </source>
</evidence>
<accession>A0A919SDP2</accession>
<sequence length="175" mass="19207">MTTETTAPPTQVYRVWIKTTPEKIWTAITDPEWTVKYGYAAPAHFDLKPGGEYHSDATDEMREFGEQNGFPIPDRIVDGEVVESDPPRLLVQTWRMLMDPTTAAEPYTTLTYLIEEMKSQPGVCRLTITHEMAGAPATATMVAGSPLDEAGGGGWAWVLSDLKSVLETGTSLSGR</sequence>
<organism evidence="3 4">
    <name type="scientific">Actinoplanes auranticolor</name>
    <dbReference type="NCBI Taxonomy" id="47988"/>
    <lineage>
        <taxon>Bacteria</taxon>
        <taxon>Bacillati</taxon>
        <taxon>Actinomycetota</taxon>
        <taxon>Actinomycetes</taxon>
        <taxon>Micromonosporales</taxon>
        <taxon>Micromonosporaceae</taxon>
        <taxon>Actinoplanes</taxon>
    </lineage>
</organism>
<dbReference type="Proteomes" id="UP000681340">
    <property type="component" value="Unassembled WGS sequence"/>
</dbReference>